<name>A0A7J5E1A9_NOCSI</name>
<gene>
    <name evidence="5" type="ORF">F9L07_08920</name>
</gene>
<dbReference type="InterPro" id="IPR036962">
    <property type="entry name" value="Glyco_hydro_3_N_sf"/>
</dbReference>
<dbReference type="EMBL" id="WBVM01000001">
    <property type="protein sequence ID" value="KAB2811947.1"/>
    <property type="molecule type" value="Genomic_DNA"/>
</dbReference>
<dbReference type="InterPro" id="IPR017853">
    <property type="entry name" value="GH"/>
</dbReference>
<evidence type="ECO:0000256" key="3">
    <source>
        <dbReference type="ARBA" id="ARBA00023295"/>
    </source>
</evidence>
<keyword evidence="2 5" id="KW-0378">Hydrolase</keyword>
<evidence type="ECO:0000313" key="5">
    <source>
        <dbReference type="EMBL" id="KAB2811947.1"/>
    </source>
</evidence>
<sequence>MSASPDVAALALRVQLASFAGPSLPPDWATLLAEGLGGICLFGSNLTGTAEDVATLVAAVRAAGPRALVALDEEGGDVTRLHTREASPVPGAAVLGAVGDLDLTRAVGAAVGAELASLGIDLDLGPVADVNSNPDNPVIGTRSFGADPARVGRHVAAWVEGLQAEGVAACVKHFPGHGDTAQDSHLTLPVLAAPADVVRARELRPFAAAVAGGAAAVMTSHLLVPALDPDHPATLSAPVLGLLRGELGFDGAIVSDALDMAGASASRGIPEAAVLALAAGCDLLCIGPDKDAGLVRDVQAAIVTAVDAGRLPLARLTDAATRVADLPRSARLAGTKSPGCGVEVGRLAAAARAACLVEGPLPDLTEAGARVVSIATEANIAVGPGRWGLVSDLEVAAGEPLPDGALVVQVRDAHRRPEVAAALAAHPGPLVVVEWGWPGPRTGWAHAPHARICTQGNGQPSIAAVTEILREAGLDR</sequence>
<keyword evidence="3" id="KW-0326">Glycosidase</keyword>
<evidence type="ECO:0000256" key="2">
    <source>
        <dbReference type="ARBA" id="ARBA00022801"/>
    </source>
</evidence>
<dbReference type="RefSeq" id="WP_151579364.1">
    <property type="nucleotide sequence ID" value="NZ_WBVM01000001.1"/>
</dbReference>
<dbReference type="GO" id="GO:0009254">
    <property type="term" value="P:peptidoglycan turnover"/>
    <property type="evidence" value="ECO:0007669"/>
    <property type="project" value="TreeGrafter"/>
</dbReference>
<dbReference type="Gene3D" id="3.20.20.300">
    <property type="entry name" value="Glycoside hydrolase, family 3, N-terminal domain"/>
    <property type="match status" value="1"/>
</dbReference>
<dbReference type="InterPro" id="IPR001764">
    <property type="entry name" value="Glyco_hydro_3_N"/>
</dbReference>
<accession>A0A7J5E1A9</accession>
<evidence type="ECO:0000313" key="6">
    <source>
        <dbReference type="Proteomes" id="UP000449906"/>
    </source>
</evidence>
<dbReference type="Proteomes" id="UP000449906">
    <property type="component" value="Unassembled WGS sequence"/>
</dbReference>
<dbReference type="PANTHER" id="PTHR30480">
    <property type="entry name" value="BETA-HEXOSAMINIDASE-RELATED"/>
    <property type="match status" value="1"/>
</dbReference>
<evidence type="ECO:0000256" key="1">
    <source>
        <dbReference type="ARBA" id="ARBA00005336"/>
    </source>
</evidence>
<comment type="caution">
    <text evidence="5">The sequence shown here is derived from an EMBL/GenBank/DDBJ whole genome shotgun (WGS) entry which is preliminary data.</text>
</comment>
<dbReference type="AlphaFoldDB" id="A0A7J5E1A9"/>
<dbReference type="InterPro" id="IPR050226">
    <property type="entry name" value="NagZ_Beta-hexosaminidase"/>
</dbReference>
<comment type="similarity">
    <text evidence="1">Belongs to the glycosyl hydrolase 3 family.</text>
</comment>
<feature type="domain" description="Glycoside hydrolase family 3 N-terminal" evidence="4">
    <location>
        <begin position="31"/>
        <end position="325"/>
    </location>
</feature>
<proteinExistence type="inferred from homology"/>
<dbReference type="GO" id="GO:0005975">
    <property type="term" value="P:carbohydrate metabolic process"/>
    <property type="evidence" value="ECO:0007669"/>
    <property type="project" value="InterPro"/>
</dbReference>
<dbReference type="SUPFAM" id="SSF51445">
    <property type="entry name" value="(Trans)glycosidases"/>
    <property type="match status" value="1"/>
</dbReference>
<evidence type="ECO:0000259" key="4">
    <source>
        <dbReference type="Pfam" id="PF00933"/>
    </source>
</evidence>
<organism evidence="5 6">
    <name type="scientific">Nocardioides simplex</name>
    <name type="common">Arthrobacter simplex</name>
    <dbReference type="NCBI Taxonomy" id="2045"/>
    <lineage>
        <taxon>Bacteria</taxon>
        <taxon>Bacillati</taxon>
        <taxon>Actinomycetota</taxon>
        <taxon>Actinomycetes</taxon>
        <taxon>Propionibacteriales</taxon>
        <taxon>Nocardioidaceae</taxon>
        <taxon>Pimelobacter</taxon>
    </lineage>
</organism>
<dbReference type="PRINTS" id="PR00133">
    <property type="entry name" value="GLHYDRLASE3"/>
</dbReference>
<dbReference type="Pfam" id="PF00933">
    <property type="entry name" value="Glyco_hydro_3"/>
    <property type="match status" value="1"/>
</dbReference>
<reference evidence="5 6" key="1">
    <citation type="submission" date="2019-09" db="EMBL/GenBank/DDBJ databases">
        <title>Pimelobacter sp. isolated from Paulinella.</title>
        <authorList>
            <person name="Jeong S.E."/>
        </authorList>
    </citation>
    <scope>NUCLEOTIDE SEQUENCE [LARGE SCALE GENOMIC DNA]</scope>
    <source>
        <strain evidence="5 6">Pch-N</strain>
    </source>
</reference>
<dbReference type="GO" id="GO:0004553">
    <property type="term" value="F:hydrolase activity, hydrolyzing O-glycosyl compounds"/>
    <property type="evidence" value="ECO:0007669"/>
    <property type="project" value="InterPro"/>
</dbReference>
<protein>
    <submittedName>
        <fullName evidence="5">Glycoside hydrolase</fullName>
    </submittedName>
</protein>
<dbReference type="PANTHER" id="PTHR30480:SF16">
    <property type="entry name" value="GLYCOSIDE HYDROLASE FAMILY 3 DOMAIN PROTEIN"/>
    <property type="match status" value="1"/>
</dbReference>